<protein>
    <submittedName>
        <fullName evidence="2">McrB family protein</fullName>
    </submittedName>
</protein>
<dbReference type="PANTHER" id="PTHR37291:SF1">
    <property type="entry name" value="TYPE IV METHYL-DIRECTED RESTRICTION ENZYME ECOKMCRB SUBUNIT"/>
    <property type="match status" value="1"/>
</dbReference>
<gene>
    <name evidence="2" type="ORF">ACFSKP_13105</name>
</gene>
<keyword evidence="3" id="KW-1185">Reference proteome</keyword>
<proteinExistence type="predicted"/>
<name>A0ABW5D117_9BACT</name>
<evidence type="ECO:0000313" key="3">
    <source>
        <dbReference type="Proteomes" id="UP001597374"/>
    </source>
</evidence>
<dbReference type="Pfam" id="PF07728">
    <property type="entry name" value="AAA_5"/>
    <property type="match status" value="1"/>
</dbReference>
<feature type="domain" description="ATPase dynein-related AAA" evidence="1">
    <location>
        <begin position="652"/>
        <end position="788"/>
    </location>
</feature>
<dbReference type="Gene3D" id="3.40.50.300">
    <property type="entry name" value="P-loop containing nucleotide triphosphate hydrolases"/>
    <property type="match status" value="1"/>
</dbReference>
<comment type="caution">
    <text evidence="2">The sequence shown here is derived from an EMBL/GenBank/DDBJ whole genome shotgun (WGS) entry which is preliminary data.</text>
</comment>
<accession>A0ABW5D117</accession>
<sequence>MSLTTLIDKSPTYNLSADWIKVNEDNRQAFVQRFPLDKLNNLSLEEYALGTNRNSLCYWLEYKDTLFGIGGGNSSKFGIYKAHEDGQYYKGKGKNKVALSDQAAEDFFRSIRDSVIQALEYVQQDSVEKIRGLQIPLWSMVLQNVLSMYFPEKFLTVGAPDVILECARDIQIEETDLTADNSILINYLCKQKLDKQDAFKDWSYLKLGQFIWSVYHEDSKRDYYIIGSKYGDNARIDIFPQMLQRSVVATGFASHIDLTDYYRQNHSTIRDFLKQQGEENRSHNALKYFLNLKPGDRIAIKADGSPKGSQGFLSIIGLAEVCERNGKTYEYDPDELGHIVHVKFLKAPVYKEFPQGGFGSTLHKLSDPKHIKMIFKSPYEDNERVKRFKAWLEGVYKQSNGPALSERSVSSYLNGIKFIEREIIDKALYSTPLFAINEVGVLQGLKSKYFAVPDIKERDEKGNQMYSNAFKRYIEFMEYEVASSPKLSDSNQNEFKMPLNTILYGPPGTGKTYRLKNEYVDRFTDKQAVQTLDELCEGLVKDLAWWEVICIVVLDLGRGTVAQIYKHPLLQAKLRLSQNKTPKNTIWMWLQRHTKADCPHVNIQKRSLPQLFWKDEEGSWTADEAVAKVETPDFYDILLQYRSYEPNAKEEKRYVFTTFHQSFAYEDFIEGIKPRLTEGEETDELQDISYQISNGIFKEIAEKAKSKPDKKFAIFIDEINRGNIANIFGELITLIEEDKRIGRQNYLPAVLPYSKKEFGVPDNLYIIGTMNTADRSVEALDTALRRRFSFVEMNPEPKILSEPQFKCNGIELDRLLEAINDRVELLLDKDYCIGHSYFMTIQDRENPVSELTSIFSNKVLPLLQEYFYGDWGKIQLILGKGFVAKKVSKVAFLASDDTDEYQDYEDKPIYYFTEAKQWTLDTFRTIYE</sequence>
<dbReference type="SUPFAM" id="SSF52540">
    <property type="entry name" value="P-loop containing nucleoside triphosphate hydrolases"/>
    <property type="match status" value="1"/>
</dbReference>
<evidence type="ECO:0000259" key="1">
    <source>
        <dbReference type="Pfam" id="PF07728"/>
    </source>
</evidence>
<dbReference type="Proteomes" id="UP001597374">
    <property type="component" value="Unassembled WGS sequence"/>
</dbReference>
<dbReference type="RefSeq" id="WP_250430135.1">
    <property type="nucleotide sequence ID" value="NZ_JALPRR010000003.1"/>
</dbReference>
<dbReference type="PANTHER" id="PTHR37291">
    <property type="entry name" value="5-METHYLCYTOSINE-SPECIFIC RESTRICTION ENZYME B"/>
    <property type="match status" value="1"/>
</dbReference>
<dbReference type="InterPro" id="IPR027417">
    <property type="entry name" value="P-loop_NTPase"/>
</dbReference>
<evidence type="ECO:0000313" key="2">
    <source>
        <dbReference type="EMBL" id="MFD2247199.1"/>
    </source>
</evidence>
<dbReference type="InterPro" id="IPR052934">
    <property type="entry name" value="Methyl-DNA_Rec/Restrict_Enz"/>
</dbReference>
<reference evidence="3" key="1">
    <citation type="journal article" date="2019" name="Int. J. Syst. Evol. Microbiol.">
        <title>The Global Catalogue of Microorganisms (GCM) 10K type strain sequencing project: providing services to taxonomists for standard genome sequencing and annotation.</title>
        <authorList>
            <consortium name="The Broad Institute Genomics Platform"/>
            <consortium name="The Broad Institute Genome Sequencing Center for Infectious Disease"/>
            <person name="Wu L."/>
            <person name="Ma J."/>
        </authorList>
    </citation>
    <scope>NUCLEOTIDE SEQUENCE [LARGE SCALE GENOMIC DNA]</scope>
    <source>
        <strain evidence="3">CGMCC 4.1782</strain>
    </source>
</reference>
<organism evidence="2 3">
    <name type="scientific">Pontibacter ruber</name>
    <dbReference type="NCBI Taxonomy" id="1343895"/>
    <lineage>
        <taxon>Bacteria</taxon>
        <taxon>Pseudomonadati</taxon>
        <taxon>Bacteroidota</taxon>
        <taxon>Cytophagia</taxon>
        <taxon>Cytophagales</taxon>
        <taxon>Hymenobacteraceae</taxon>
        <taxon>Pontibacter</taxon>
    </lineage>
</organism>
<dbReference type="InterPro" id="IPR011704">
    <property type="entry name" value="ATPase_dyneun-rel_AAA"/>
</dbReference>
<dbReference type="EMBL" id="JBHUIM010000002">
    <property type="protein sequence ID" value="MFD2247199.1"/>
    <property type="molecule type" value="Genomic_DNA"/>
</dbReference>